<sequence length="130" mass="14483">MAFIAKQLVSKQLDTVKDKLSAVVPVGSEDKAQDTAANQTASVTVDAEMEAAMREEEERRREKHDCIEQERENIRQAIRDKVDVSLFSLISSQFFISQALSPSHKGPIKLFPTGLPTHHPVRLCLQLNAA</sequence>
<name>A0ABD2Q1L2_9PLAT</name>
<dbReference type="InterPro" id="IPR008849">
    <property type="entry name" value="Synaphin"/>
</dbReference>
<accession>A0ABD2Q1L2</accession>
<comment type="similarity">
    <text evidence="1">Belongs to the complexin/synaphin family.</text>
</comment>
<dbReference type="GO" id="GO:0006836">
    <property type="term" value="P:neurotransmitter transport"/>
    <property type="evidence" value="ECO:0007669"/>
    <property type="project" value="UniProtKB-KW"/>
</dbReference>
<dbReference type="Pfam" id="PF05835">
    <property type="entry name" value="Synaphin"/>
    <property type="match status" value="1"/>
</dbReference>
<evidence type="ECO:0000256" key="2">
    <source>
        <dbReference type="ARBA" id="ARBA00022448"/>
    </source>
</evidence>
<dbReference type="Gene3D" id="1.20.5.580">
    <property type="entry name" value="Single Helix bin"/>
    <property type="match status" value="1"/>
</dbReference>
<keyword evidence="7" id="KW-1185">Reference proteome</keyword>
<organism evidence="6 7">
    <name type="scientific">Cichlidogyrus casuarinus</name>
    <dbReference type="NCBI Taxonomy" id="1844966"/>
    <lineage>
        <taxon>Eukaryota</taxon>
        <taxon>Metazoa</taxon>
        <taxon>Spiralia</taxon>
        <taxon>Lophotrochozoa</taxon>
        <taxon>Platyhelminthes</taxon>
        <taxon>Monogenea</taxon>
        <taxon>Monopisthocotylea</taxon>
        <taxon>Dactylogyridea</taxon>
        <taxon>Ancyrocephalidae</taxon>
        <taxon>Cichlidogyrus</taxon>
    </lineage>
</organism>
<dbReference type="AlphaFoldDB" id="A0ABD2Q1L2"/>
<reference evidence="6 7" key="1">
    <citation type="submission" date="2024-11" db="EMBL/GenBank/DDBJ databases">
        <title>Adaptive evolution of stress response genes in parasites aligns with host niche diversity.</title>
        <authorList>
            <person name="Hahn C."/>
            <person name="Resl P."/>
        </authorList>
    </citation>
    <scope>NUCLEOTIDE SEQUENCE [LARGE SCALE GENOMIC DNA]</scope>
    <source>
        <strain evidence="6">EGGRZ-B1_66</strain>
        <tissue evidence="6">Body</tissue>
    </source>
</reference>
<comment type="caution">
    <text evidence="6">The sequence shown here is derived from an EMBL/GenBank/DDBJ whole genome shotgun (WGS) entry which is preliminary data.</text>
</comment>
<proteinExistence type="inferred from homology"/>
<evidence type="ECO:0000313" key="7">
    <source>
        <dbReference type="Proteomes" id="UP001626550"/>
    </source>
</evidence>
<keyword evidence="3" id="KW-0268">Exocytosis</keyword>
<evidence type="ECO:0000256" key="5">
    <source>
        <dbReference type="ARBA" id="ARBA00037297"/>
    </source>
</evidence>
<dbReference type="PANTHER" id="PTHR16705:SF4">
    <property type="entry name" value="COMPLEXIN"/>
    <property type="match status" value="1"/>
</dbReference>
<dbReference type="SUPFAM" id="SSF58038">
    <property type="entry name" value="SNARE fusion complex"/>
    <property type="match status" value="1"/>
</dbReference>
<evidence type="ECO:0000313" key="6">
    <source>
        <dbReference type="EMBL" id="KAL3313517.1"/>
    </source>
</evidence>
<keyword evidence="4" id="KW-0532">Neurotransmitter transport</keyword>
<dbReference type="Proteomes" id="UP001626550">
    <property type="component" value="Unassembled WGS sequence"/>
</dbReference>
<dbReference type="EMBL" id="JBJKFK010001281">
    <property type="protein sequence ID" value="KAL3313517.1"/>
    <property type="molecule type" value="Genomic_DNA"/>
</dbReference>
<comment type="function">
    <text evidence="5">Positively regulates a late step in synaptic vesicle exocytosis.</text>
</comment>
<gene>
    <name evidence="6" type="primary">CPLX2_2</name>
    <name evidence="6" type="ORF">Ciccas_007880</name>
</gene>
<keyword evidence="2" id="KW-0813">Transport</keyword>
<protein>
    <submittedName>
        <fullName evidence="6">Complexin 1</fullName>
    </submittedName>
</protein>
<evidence type="ECO:0000256" key="4">
    <source>
        <dbReference type="ARBA" id="ARBA00022775"/>
    </source>
</evidence>
<evidence type="ECO:0000256" key="3">
    <source>
        <dbReference type="ARBA" id="ARBA00022483"/>
    </source>
</evidence>
<dbReference type="GO" id="GO:0006887">
    <property type="term" value="P:exocytosis"/>
    <property type="evidence" value="ECO:0007669"/>
    <property type="project" value="UniProtKB-KW"/>
</dbReference>
<evidence type="ECO:0000256" key="1">
    <source>
        <dbReference type="ARBA" id="ARBA00005396"/>
    </source>
</evidence>
<dbReference type="PANTHER" id="PTHR16705">
    <property type="entry name" value="COMPLEXIN"/>
    <property type="match status" value="1"/>
</dbReference>